<sequence length="381" mass="43101">MATSMVKLKTDQLADILEHLHPVIAKRRIRELDTNPKVLRAMPFNGDHVSALREALEEIAGGGKVNIKALVTRLMNRNWPDEAFYILEGVLEAAAPITDEELRNVCLRSLDKNTAKVFNKSNPFVGRMAYQDVGDKLAKYFAGSVRDEKKLLRIVDGMIKHSSKEDLRMGKIRREALYFYLIANNPSGSQSGWHDSDMLDLAKRCGLHVSRYAVFLIKAKSQPSSKLRQVIRCMEKAPRTMSTDYFTELYSLIRQLDAKDAKTLFEVVDEACTRLHGLPRHIARNYLMALKRGGWGYSNEAKSEVVAAIYRAVNKVQVQPILEDLDVQCGARFTGSTHRMIPASLSKAPVDLMIDLNYALMIYLEKKGWTREGDLVYHIAS</sequence>
<accession>A0ABR1RFP0</accession>
<comment type="caution">
    <text evidence="1">The sequence shown here is derived from an EMBL/GenBank/DDBJ whole genome shotgun (WGS) entry which is preliminary data.</text>
</comment>
<keyword evidence="2" id="KW-1185">Reference proteome</keyword>
<dbReference type="Proteomes" id="UP001396898">
    <property type="component" value="Unassembled WGS sequence"/>
</dbReference>
<evidence type="ECO:0000313" key="1">
    <source>
        <dbReference type="EMBL" id="KAK8009290.1"/>
    </source>
</evidence>
<reference evidence="1 2" key="1">
    <citation type="submission" date="2023-01" db="EMBL/GenBank/DDBJ databases">
        <title>Analysis of 21 Apiospora genomes using comparative genomics revels a genus with tremendous synthesis potential of carbohydrate active enzymes and secondary metabolites.</title>
        <authorList>
            <person name="Sorensen T."/>
        </authorList>
    </citation>
    <scope>NUCLEOTIDE SEQUENCE [LARGE SCALE GENOMIC DNA]</scope>
    <source>
        <strain evidence="1 2">CBS 20057</strain>
    </source>
</reference>
<dbReference type="EMBL" id="JAQQWI010000016">
    <property type="protein sequence ID" value="KAK8009290.1"/>
    <property type="molecule type" value="Genomic_DNA"/>
</dbReference>
<organism evidence="1 2">
    <name type="scientific">Apiospora marii</name>
    <dbReference type="NCBI Taxonomy" id="335849"/>
    <lineage>
        <taxon>Eukaryota</taxon>
        <taxon>Fungi</taxon>
        <taxon>Dikarya</taxon>
        <taxon>Ascomycota</taxon>
        <taxon>Pezizomycotina</taxon>
        <taxon>Sordariomycetes</taxon>
        <taxon>Xylariomycetidae</taxon>
        <taxon>Amphisphaeriales</taxon>
        <taxon>Apiosporaceae</taxon>
        <taxon>Apiospora</taxon>
    </lineage>
</organism>
<proteinExistence type="predicted"/>
<name>A0ABR1RFP0_9PEZI</name>
<gene>
    <name evidence="1" type="ORF">PG991_011841</name>
</gene>
<evidence type="ECO:0000313" key="2">
    <source>
        <dbReference type="Proteomes" id="UP001396898"/>
    </source>
</evidence>
<protein>
    <submittedName>
        <fullName evidence="1">Uncharacterized protein</fullName>
    </submittedName>
</protein>